<keyword evidence="3" id="KW-1185">Reference proteome</keyword>
<sequence length="205" mass="23582">MCMDNISKLSTYIPEKAAPVIASWIDVYKAQLKITRRRSTKLGDYRHPYNGHPHRISVNHDLNPYAFLVTLVHEFAHLVTWNHHGNNVQSHGKEWKGFFRRMMQPFLAADIFPEDIRAALARYLENPAAASCTDLTLLRTLRKHDSKPAGTLAVEQLPEGALFVLNGTRTFRKGPRLRKRYRCTEVKTGRIYLFNPLAEVTLTEK</sequence>
<proteinExistence type="predicted"/>
<dbReference type="EMBL" id="SMAD01000010">
    <property type="protein sequence ID" value="TCS85841.1"/>
    <property type="molecule type" value="Genomic_DNA"/>
</dbReference>
<protein>
    <submittedName>
        <fullName evidence="2">SprT-like family protein</fullName>
    </submittedName>
</protein>
<dbReference type="AlphaFoldDB" id="A0A4R3KN21"/>
<evidence type="ECO:0000313" key="3">
    <source>
        <dbReference type="Proteomes" id="UP000295807"/>
    </source>
</evidence>
<name>A0A4R3KN21_9SPHI</name>
<feature type="domain" description="SprT-like" evidence="1">
    <location>
        <begin position="36"/>
        <end position="104"/>
    </location>
</feature>
<dbReference type="InterPro" id="IPR006640">
    <property type="entry name" value="SprT-like_domain"/>
</dbReference>
<accession>A0A4R3KN21</accession>
<dbReference type="GO" id="GO:0006950">
    <property type="term" value="P:response to stress"/>
    <property type="evidence" value="ECO:0007669"/>
    <property type="project" value="UniProtKB-ARBA"/>
</dbReference>
<evidence type="ECO:0000259" key="1">
    <source>
        <dbReference type="Pfam" id="PF10263"/>
    </source>
</evidence>
<evidence type="ECO:0000313" key="2">
    <source>
        <dbReference type="EMBL" id="TCS85841.1"/>
    </source>
</evidence>
<dbReference type="Proteomes" id="UP000295807">
    <property type="component" value="Unassembled WGS sequence"/>
</dbReference>
<gene>
    <name evidence="2" type="ORF">EDD80_11039</name>
</gene>
<reference evidence="2 3" key="1">
    <citation type="submission" date="2019-03" db="EMBL/GenBank/DDBJ databases">
        <title>Genomic Encyclopedia of Type Strains, Phase IV (KMG-IV): sequencing the most valuable type-strain genomes for metagenomic binning, comparative biology and taxonomic classification.</title>
        <authorList>
            <person name="Goeker M."/>
        </authorList>
    </citation>
    <scope>NUCLEOTIDE SEQUENCE [LARGE SCALE GENOMIC DNA]</scope>
    <source>
        <strain evidence="2 3">DSM 21100</strain>
    </source>
</reference>
<organism evidence="2 3">
    <name type="scientific">Anseongella ginsenosidimutans</name>
    <dbReference type="NCBI Taxonomy" id="496056"/>
    <lineage>
        <taxon>Bacteria</taxon>
        <taxon>Pseudomonadati</taxon>
        <taxon>Bacteroidota</taxon>
        <taxon>Sphingobacteriia</taxon>
        <taxon>Sphingobacteriales</taxon>
        <taxon>Sphingobacteriaceae</taxon>
        <taxon>Anseongella</taxon>
    </lineage>
</organism>
<dbReference type="Pfam" id="PF10263">
    <property type="entry name" value="SprT-like"/>
    <property type="match status" value="1"/>
</dbReference>
<comment type="caution">
    <text evidence="2">The sequence shown here is derived from an EMBL/GenBank/DDBJ whole genome shotgun (WGS) entry which is preliminary data.</text>
</comment>